<organism evidence="1 2">
    <name type="scientific">Canna indica</name>
    <name type="common">Indian-shot</name>
    <dbReference type="NCBI Taxonomy" id="4628"/>
    <lineage>
        <taxon>Eukaryota</taxon>
        <taxon>Viridiplantae</taxon>
        <taxon>Streptophyta</taxon>
        <taxon>Embryophyta</taxon>
        <taxon>Tracheophyta</taxon>
        <taxon>Spermatophyta</taxon>
        <taxon>Magnoliopsida</taxon>
        <taxon>Liliopsida</taxon>
        <taxon>Zingiberales</taxon>
        <taxon>Cannaceae</taxon>
        <taxon>Canna</taxon>
    </lineage>
</organism>
<keyword evidence="2" id="KW-1185">Reference proteome</keyword>
<protein>
    <recommendedName>
        <fullName evidence="3">Reverse transcriptase</fullName>
    </recommendedName>
</protein>
<accession>A0AAQ3QM20</accession>
<evidence type="ECO:0000313" key="2">
    <source>
        <dbReference type="Proteomes" id="UP001327560"/>
    </source>
</evidence>
<name>A0AAQ3QM20_9LILI</name>
<dbReference type="EMBL" id="CP136897">
    <property type="protein sequence ID" value="WOL16334.1"/>
    <property type="molecule type" value="Genomic_DNA"/>
</dbReference>
<gene>
    <name evidence="1" type="ORF">Cni_G25121</name>
</gene>
<sequence length="164" mass="19092">MKDGSFPMQYLGDVLTPKRLSLKLQNKICEKVDSKIDHWAKDLLSQAGKTTMTNIVICAIPVYTLMTSWVNEKVCEKIDTSAMSFFWAKDNNMKSAMMVSWKRITASRKNGGLSLREAAIMKKVMNAKKIFELMNEEDKLWVSIYKEKYDIWHPWKEKDKWKGS</sequence>
<evidence type="ECO:0000313" key="1">
    <source>
        <dbReference type="EMBL" id="WOL16334.1"/>
    </source>
</evidence>
<proteinExistence type="predicted"/>
<dbReference type="PANTHER" id="PTHR33116:SF78">
    <property type="entry name" value="OS12G0587133 PROTEIN"/>
    <property type="match status" value="1"/>
</dbReference>
<dbReference type="AlphaFoldDB" id="A0AAQ3QM20"/>
<dbReference type="PANTHER" id="PTHR33116">
    <property type="entry name" value="REVERSE TRANSCRIPTASE ZINC-BINDING DOMAIN-CONTAINING PROTEIN-RELATED-RELATED"/>
    <property type="match status" value="1"/>
</dbReference>
<evidence type="ECO:0008006" key="3">
    <source>
        <dbReference type="Google" id="ProtNLM"/>
    </source>
</evidence>
<dbReference type="Proteomes" id="UP001327560">
    <property type="component" value="Chromosome 8"/>
</dbReference>
<reference evidence="1 2" key="1">
    <citation type="submission" date="2023-10" db="EMBL/GenBank/DDBJ databases">
        <title>Chromosome-scale genome assembly provides insights into flower coloration mechanisms of Canna indica.</title>
        <authorList>
            <person name="Li C."/>
        </authorList>
    </citation>
    <scope>NUCLEOTIDE SEQUENCE [LARGE SCALE GENOMIC DNA]</scope>
    <source>
        <tissue evidence="1">Flower</tissue>
    </source>
</reference>